<evidence type="ECO:0000256" key="1">
    <source>
        <dbReference type="ARBA" id="ARBA00009142"/>
    </source>
</evidence>
<evidence type="ECO:0000256" key="2">
    <source>
        <dbReference type="SAM" id="MobiDB-lite"/>
    </source>
</evidence>
<protein>
    <recommendedName>
        <fullName evidence="6">Sulfite exporter TauE/SafE family protein</fullName>
    </recommendedName>
</protein>
<feature type="transmembrane region" description="Helical" evidence="3">
    <location>
        <begin position="140"/>
        <end position="159"/>
    </location>
</feature>
<evidence type="ECO:0000313" key="5">
    <source>
        <dbReference type="Proteomes" id="UP001497457"/>
    </source>
</evidence>
<comment type="similarity">
    <text evidence="1">Belongs to the 4-toluene sulfonate uptake permease (TSUP) (TC 2.A.102) family.</text>
</comment>
<dbReference type="PANTHER" id="PTHR14255:SF35">
    <property type="entry name" value="OS01G0786700 PROTEIN"/>
    <property type="match status" value="1"/>
</dbReference>
<evidence type="ECO:0008006" key="6">
    <source>
        <dbReference type="Google" id="ProtNLM"/>
    </source>
</evidence>
<evidence type="ECO:0000256" key="3">
    <source>
        <dbReference type="SAM" id="Phobius"/>
    </source>
</evidence>
<feature type="transmembrane region" description="Helical" evidence="3">
    <location>
        <begin position="240"/>
        <end position="261"/>
    </location>
</feature>
<organism evidence="4 5">
    <name type="scientific">Urochloa decumbens</name>
    <dbReference type="NCBI Taxonomy" id="240449"/>
    <lineage>
        <taxon>Eukaryota</taxon>
        <taxon>Viridiplantae</taxon>
        <taxon>Streptophyta</taxon>
        <taxon>Embryophyta</taxon>
        <taxon>Tracheophyta</taxon>
        <taxon>Spermatophyta</taxon>
        <taxon>Magnoliopsida</taxon>
        <taxon>Liliopsida</taxon>
        <taxon>Poales</taxon>
        <taxon>Poaceae</taxon>
        <taxon>PACMAD clade</taxon>
        <taxon>Panicoideae</taxon>
        <taxon>Panicodae</taxon>
        <taxon>Paniceae</taxon>
        <taxon>Melinidinae</taxon>
        <taxon>Urochloa</taxon>
    </lineage>
</organism>
<dbReference type="Proteomes" id="UP001497457">
    <property type="component" value="Chromosome 6rd"/>
</dbReference>
<gene>
    <name evidence="4" type="ORF">URODEC1_LOCUS105879</name>
</gene>
<dbReference type="PANTHER" id="PTHR14255">
    <property type="entry name" value="CEREBLON"/>
    <property type="match status" value="1"/>
</dbReference>
<reference evidence="4" key="1">
    <citation type="submission" date="2024-10" db="EMBL/GenBank/DDBJ databases">
        <authorList>
            <person name="Ryan C."/>
        </authorList>
    </citation>
    <scope>NUCLEOTIDE SEQUENCE [LARGE SCALE GENOMIC DNA]</scope>
</reference>
<proteinExistence type="inferred from homology"/>
<keyword evidence="3" id="KW-0812">Transmembrane</keyword>
<sequence>MDSSQLSSAGAANSAIYQSQWSSQQSNPGTVLACTLSFLAAAISSAGGVGGGSLYVPILTIAAGLPLKAATAFSTFMVTGGTLSNVLYTIFFLRRRGSAAGGRQPSAIDYGIAVVSQPCLLLGASAGVLCNVSFPEWLVTALFAMFLAFATLKTCAAGVRRWRAETAEMGRIRTPDAAAAAAAAEEALLEGGGGGGGGGRRCEWVDLAVLVTVWLCFFVMHLFIGGEGAKGASGIKPCGVAYWLITAAQIPVAMAFTACIGHQRRKSQAHQHGIDQQAGRVAGVRLPGGCSAHRRHERALRHRRWTASEPRPPPNWCSPKNGIGDDDVHGPLLRVDVHGPVRHPGVAGHRERPGVRGHLLRGVRGRAGSDRGRHQEVRQGVADRVHGRRRPGAQRRGDRLLRSRPRMGGVHERPVHGLQDALLKLKNRAKCNSTHVSLLL</sequence>
<name>A0ABC9FJC6_9POAL</name>
<feature type="transmembrane region" description="Helical" evidence="3">
    <location>
        <begin position="112"/>
        <end position="134"/>
    </location>
</feature>
<keyword evidence="3" id="KW-0472">Membrane</keyword>
<keyword evidence="5" id="KW-1185">Reference proteome</keyword>
<feature type="transmembrane region" description="Helical" evidence="3">
    <location>
        <begin position="204"/>
        <end position="224"/>
    </location>
</feature>
<dbReference type="EMBL" id="OZ075116">
    <property type="protein sequence ID" value="CAL5075905.1"/>
    <property type="molecule type" value="Genomic_DNA"/>
</dbReference>
<dbReference type="AlphaFoldDB" id="A0ABC9FJC6"/>
<accession>A0ABC9FJC6</accession>
<evidence type="ECO:0000313" key="4">
    <source>
        <dbReference type="EMBL" id="CAL5075905.1"/>
    </source>
</evidence>
<feature type="transmembrane region" description="Helical" evidence="3">
    <location>
        <begin position="69"/>
        <end position="91"/>
    </location>
</feature>
<feature type="region of interest" description="Disordered" evidence="2">
    <location>
        <begin position="301"/>
        <end position="320"/>
    </location>
</feature>
<keyword evidence="3" id="KW-1133">Transmembrane helix</keyword>